<keyword evidence="5 6" id="KW-0560">Oxidoreductase</keyword>
<dbReference type="Gene3D" id="2.40.110.10">
    <property type="entry name" value="Butyryl-CoA Dehydrogenase, subunit A, domain 2"/>
    <property type="match status" value="1"/>
</dbReference>
<evidence type="ECO:0000313" key="11">
    <source>
        <dbReference type="Proteomes" id="UP000198802"/>
    </source>
</evidence>
<comment type="similarity">
    <text evidence="2 6">Belongs to the acyl-CoA dehydrogenase family.</text>
</comment>
<dbReference type="InterPro" id="IPR009100">
    <property type="entry name" value="AcylCoA_DH/oxidase_NM_dom_sf"/>
</dbReference>
<name>A0A0S4QVT4_9ACTN</name>
<keyword evidence="11" id="KW-1185">Reference proteome</keyword>
<organism evidence="10 11">
    <name type="scientific">Parafrankia irregularis</name>
    <dbReference type="NCBI Taxonomy" id="795642"/>
    <lineage>
        <taxon>Bacteria</taxon>
        <taxon>Bacillati</taxon>
        <taxon>Actinomycetota</taxon>
        <taxon>Actinomycetes</taxon>
        <taxon>Frankiales</taxon>
        <taxon>Frankiaceae</taxon>
        <taxon>Parafrankia</taxon>
    </lineage>
</organism>
<dbReference type="InterPro" id="IPR006091">
    <property type="entry name" value="Acyl-CoA_Oxase/DH_mid-dom"/>
</dbReference>
<evidence type="ECO:0000259" key="9">
    <source>
        <dbReference type="Pfam" id="PF02771"/>
    </source>
</evidence>
<evidence type="ECO:0000256" key="1">
    <source>
        <dbReference type="ARBA" id="ARBA00001974"/>
    </source>
</evidence>
<dbReference type="Proteomes" id="UP000198802">
    <property type="component" value="Unassembled WGS sequence"/>
</dbReference>
<proteinExistence type="inferred from homology"/>
<dbReference type="InterPro" id="IPR013786">
    <property type="entry name" value="AcylCoA_DH/ox_N"/>
</dbReference>
<dbReference type="InterPro" id="IPR009075">
    <property type="entry name" value="AcylCo_DH/oxidase_C"/>
</dbReference>
<evidence type="ECO:0000256" key="2">
    <source>
        <dbReference type="ARBA" id="ARBA00009347"/>
    </source>
</evidence>
<dbReference type="PANTHER" id="PTHR43884:SF40">
    <property type="entry name" value="ACYL-COA DEHYDROGENASE"/>
    <property type="match status" value="1"/>
</dbReference>
<keyword evidence="3 6" id="KW-0285">Flavoprotein</keyword>
<evidence type="ECO:0000256" key="5">
    <source>
        <dbReference type="ARBA" id="ARBA00023002"/>
    </source>
</evidence>
<accession>A0A0S4QVT4</accession>
<protein>
    <submittedName>
        <fullName evidence="10">Acyl-CoA dehydrogenase</fullName>
    </submittedName>
</protein>
<gene>
    <name evidence="10" type="ORF">Ga0074812_12640</name>
</gene>
<dbReference type="PROSITE" id="PS00072">
    <property type="entry name" value="ACYL_COA_DH_1"/>
    <property type="match status" value="1"/>
</dbReference>
<dbReference type="PANTHER" id="PTHR43884">
    <property type="entry name" value="ACYL-COA DEHYDROGENASE"/>
    <property type="match status" value="1"/>
</dbReference>
<dbReference type="GO" id="GO:0003995">
    <property type="term" value="F:acyl-CoA dehydrogenase activity"/>
    <property type="evidence" value="ECO:0007669"/>
    <property type="project" value="InterPro"/>
</dbReference>
<dbReference type="GO" id="GO:0050660">
    <property type="term" value="F:flavin adenine dinucleotide binding"/>
    <property type="evidence" value="ECO:0007669"/>
    <property type="project" value="InterPro"/>
</dbReference>
<dbReference type="SUPFAM" id="SSF56645">
    <property type="entry name" value="Acyl-CoA dehydrogenase NM domain-like"/>
    <property type="match status" value="1"/>
</dbReference>
<keyword evidence="4 6" id="KW-0274">FAD</keyword>
<dbReference type="InterPro" id="IPR037069">
    <property type="entry name" value="AcylCoA_DH/ox_N_sf"/>
</dbReference>
<comment type="cofactor">
    <cofactor evidence="1 6">
        <name>FAD</name>
        <dbReference type="ChEBI" id="CHEBI:57692"/>
    </cofactor>
</comment>
<dbReference type="Gene3D" id="1.20.140.10">
    <property type="entry name" value="Butyryl-CoA Dehydrogenase, subunit A, domain 3"/>
    <property type="match status" value="1"/>
</dbReference>
<dbReference type="InterPro" id="IPR006089">
    <property type="entry name" value="Acyl-CoA_DH_CS"/>
</dbReference>
<dbReference type="InterPro" id="IPR046373">
    <property type="entry name" value="Acyl-CoA_Oxase/DH_mid-dom_sf"/>
</dbReference>
<dbReference type="SUPFAM" id="SSF47203">
    <property type="entry name" value="Acyl-CoA dehydrogenase C-terminal domain-like"/>
    <property type="match status" value="1"/>
</dbReference>
<evidence type="ECO:0000259" key="8">
    <source>
        <dbReference type="Pfam" id="PF02770"/>
    </source>
</evidence>
<dbReference type="Pfam" id="PF02770">
    <property type="entry name" value="Acyl-CoA_dh_M"/>
    <property type="match status" value="1"/>
</dbReference>
<evidence type="ECO:0000259" key="7">
    <source>
        <dbReference type="Pfam" id="PF00441"/>
    </source>
</evidence>
<dbReference type="AlphaFoldDB" id="A0A0S4QVT4"/>
<dbReference type="PIRSF" id="PIRSF016578">
    <property type="entry name" value="HsaA"/>
    <property type="match status" value="1"/>
</dbReference>
<evidence type="ECO:0000256" key="3">
    <source>
        <dbReference type="ARBA" id="ARBA00022630"/>
    </source>
</evidence>
<dbReference type="Pfam" id="PF00441">
    <property type="entry name" value="Acyl-CoA_dh_1"/>
    <property type="match status" value="1"/>
</dbReference>
<dbReference type="Gene3D" id="1.10.540.10">
    <property type="entry name" value="Acyl-CoA dehydrogenase/oxidase, N-terminal domain"/>
    <property type="match status" value="1"/>
</dbReference>
<evidence type="ECO:0000256" key="6">
    <source>
        <dbReference type="RuleBase" id="RU362125"/>
    </source>
</evidence>
<dbReference type="RefSeq" id="WP_091283330.1">
    <property type="nucleotide sequence ID" value="NZ_FAOZ01000026.1"/>
</dbReference>
<feature type="domain" description="Acyl-CoA dehydrogenase/oxidase C-terminal" evidence="7">
    <location>
        <begin position="230"/>
        <end position="379"/>
    </location>
</feature>
<sequence>MQESDFSEVLASVRRFVRERVVPAEAEIERTDAIPAGIRTEAADMGLFGFAIPELYGGLGLSMSEEVRLVFELGYTTPAFRSMFGTNNGIAGHVLLEGATEEQKKTYLPRIASGEWVASFALTEENAGSDPAGLVTSARRDGDDWVINGAKRFITNAPHADVLMVFARTDPDATGGRGISTFMVERGTPGVRVGPKDAKMGQAGAWTADVYLDEVRVGGHTLIGGPDGVGRGYATAMRCLAHGRIHIAALCVGLSQRLLDESVGYAATREQGGQVIGAHQLIQGLLADSATDLYASRALVKDVAAAFDDGTDTRTGPSCAKYFASEAVGRIADRAVQIHGGSGYMRGVPVERFYRDARLFRIYEGTSQIQQIVIARQLLAGAG</sequence>
<feature type="domain" description="Acyl-CoA dehydrogenase/oxidase N-terminal" evidence="9">
    <location>
        <begin position="8"/>
        <end position="115"/>
    </location>
</feature>
<dbReference type="FunFam" id="1.20.140.10:FF:000001">
    <property type="entry name" value="Acyl-CoA dehydrogenase"/>
    <property type="match status" value="1"/>
</dbReference>
<dbReference type="FunFam" id="2.40.110.10:FF:000002">
    <property type="entry name" value="Acyl-CoA dehydrogenase fadE12"/>
    <property type="match status" value="1"/>
</dbReference>
<evidence type="ECO:0000256" key="4">
    <source>
        <dbReference type="ARBA" id="ARBA00022827"/>
    </source>
</evidence>
<dbReference type="InterPro" id="IPR036250">
    <property type="entry name" value="AcylCo_DH-like_C"/>
</dbReference>
<dbReference type="Pfam" id="PF02771">
    <property type="entry name" value="Acyl-CoA_dh_N"/>
    <property type="match status" value="1"/>
</dbReference>
<reference evidence="11" key="1">
    <citation type="submission" date="2015-11" db="EMBL/GenBank/DDBJ databases">
        <authorList>
            <person name="Varghese N."/>
        </authorList>
    </citation>
    <scope>NUCLEOTIDE SEQUENCE [LARGE SCALE GENOMIC DNA]</scope>
    <source>
        <strain evidence="11">DSM 45899</strain>
    </source>
</reference>
<dbReference type="EMBL" id="FAOZ01000026">
    <property type="protein sequence ID" value="CUU59263.1"/>
    <property type="molecule type" value="Genomic_DNA"/>
</dbReference>
<feature type="domain" description="Acyl-CoA oxidase/dehydrogenase middle" evidence="8">
    <location>
        <begin position="119"/>
        <end position="215"/>
    </location>
</feature>
<evidence type="ECO:0000313" key="10">
    <source>
        <dbReference type="EMBL" id="CUU59263.1"/>
    </source>
</evidence>